<evidence type="ECO:0000313" key="4">
    <source>
        <dbReference type="Proteomes" id="UP000255411"/>
    </source>
</evidence>
<evidence type="ECO:0000256" key="1">
    <source>
        <dbReference type="SAM" id="SignalP"/>
    </source>
</evidence>
<dbReference type="Gene3D" id="2.170.130.30">
    <property type="match status" value="1"/>
</dbReference>
<dbReference type="AlphaFoldDB" id="A0A345VL69"/>
<dbReference type="InterPro" id="IPR027954">
    <property type="entry name" value="Transcobalamin-like_C"/>
</dbReference>
<proteinExistence type="predicted"/>
<evidence type="ECO:0000313" key="3">
    <source>
        <dbReference type="EMBL" id="AXJ13471.1"/>
    </source>
</evidence>
<feature type="signal peptide" evidence="1">
    <location>
        <begin position="1"/>
        <end position="21"/>
    </location>
</feature>
<feature type="domain" description="Transcobalamin-like C-terminal" evidence="2">
    <location>
        <begin position="57"/>
        <end position="122"/>
    </location>
</feature>
<evidence type="ECO:0000259" key="2">
    <source>
        <dbReference type="Pfam" id="PF14478"/>
    </source>
</evidence>
<keyword evidence="1" id="KW-0732">Signal</keyword>
<reference evidence="3 4" key="1">
    <citation type="submission" date="2017-07" db="EMBL/GenBank/DDBJ databases">
        <title>Streptococcus pluranimalium as cause of bovine abortion.</title>
        <authorList>
            <person name="Rodriguez Campos S."/>
            <person name="Gobeli Brawand S."/>
            <person name="Brodard I."/>
            <person name="Rychener L."/>
            <person name="Perreten V."/>
        </authorList>
    </citation>
    <scope>NUCLEOTIDE SEQUENCE [LARGE SCALE GENOMIC DNA]</scope>
    <source>
        <strain evidence="3 4">14A0014</strain>
    </source>
</reference>
<organism evidence="3 4">
    <name type="scientific">Streptococcus pluranimalium</name>
    <dbReference type="NCBI Taxonomy" id="82348"/>
    <lineage>
        <taxon>Bacteria</taxon>
        <taxon>Bacillati</taxon>
        <taxon>Bacillota</taxon>
        <taxon>Bacilli</taxon>
        <taxon>Lactobacillales</taxon>
        <taxon>Streptococcaceae</taxon>
        <taxon>Streptococcus</taxon>
    </lineage>
</organism>
<accession>A0A345VL69</accession>
<dbReference type="Proteomes" id="UP000255411">
    <property type="component" value="Chromosome"/>
</dbReference>
<protein>
    <recommendedName>
        <fullName evidence="2">Transcobalamin-like C-terminal domain-containing protein</fullName>
    </recommendedName>
</protein>
<name>A0A345VL69_9STRE</name>
<gene>
    <name evidence="3" type="ORF">Sp14A_15600</name>
</gene>
<dbReference type="Pfam" id="PF14478">
    <property type="entry name" value="DUF4430"/>
    <property type="match status" value="1"/>
</dbReference>
<feature type="chain" id="PRO_5039397731" description="Transcobalamin-like C-terminal domain-containing protein" evidence="1">
    <location>
        <begin position="22"/>
        <end position="125"/>
    </location>
</feature>
<dbReference type="EMBL" id="CP022601">
    <property type="protein sequence ID" value="AXJ13471.1"/>
    <property type="molecule type" value="Genomic_DNA"/>
</dbReference>
<dbReference type="RefSeq" id="WP_115130540.1">
    <property type="nucleotide sequence ID" value="NZ_CP022601.1"/>
</dbReference>
<dbReference type="PROSITE" id="PS51257">
    <property type="entry name" value="PROKAR_LIPOPROTEIN"/>
    <property type="match status" value="1"/>
</dbReference>
<sequence length="125" mass="13985">MKKMLKPVILASTLLLLTACAKDDAHKKPEADEVKVTVSVKPEGEKAEKKEVIVDQDDSVLEALDEAFDVEDDNGFVTEIEGHKQDPAKNLYWMYKVNGKMANKGAEENIVKDGDKIEFYQEVSN</sequence>